<feature type="domain" description="Phage capsid-like C-terminal" evidence="3">
    <location>
        <begin position="118"/>
        <end position="386"/>
    </location>
</feature>
<proteinExistence type="predicted"/>
<name>A0A6L5XWI3_9FIRM</name>
<evidence type="ECO:0000313" key="5">
    <source>
        <dbReference type="Proteomes" id="UP000482209"/>
    </source>
</evidence>
<evidence type="ECO:0000313" key="4">
    <source>
        <dbReference type="EMBL" id="MSS63175.1"/>
    </source>
</evidence>
<reference evidence="4 5" key="1">
    <citation type="submission" date="2019-08" db="EMBL/GenBank/DDBJ databases">
        <title>In-depth cultivation of the pig gut microbiome towards novel bacterial diversity and tailored functional studies.</title>
        <authorList>
            <person name="Wylensek D."/>
            <person name="Hitch T.C.A."/>
            <person name="Clavel T."/>
        </authorList>
    </citation>
    <scope>NUCLEOTIDE SEQUENCE [LARGE SCALE GENOMIC DNA]</scope>
    <source>
        <strain evidence="4 5">WCA-693-APC-MOT-I</strain>
    </source>
</reference>
<accession>A0A6L5XWI3</accession>
<organism evidence="4 5">
    <name type="scientific">Velocimicrobium porci</name>
    <dbReference type="NCBI Taxonomy" id="2606634"/>
    <lineage>
        <taxon>Bacteria</taxon>
        <taxon>Bacillati</taxon>
        <taxon>Bacillota</taxon>
        <taxon>Clostridia</taxon>
        <taxon>Lachnospirales</taxon>
        <taxon>Lachnospiraceae</taxon>
        <taxon>Velocimicrobium</taxon>
    </lineage>
</organism>
<dbReference type="SUPFAM" id="SSF56563">
    <property type="entry name" value="Major capsid protein gp5"/>
    <property type="match status" value="1"/>
</dbReference>
<comment type="caution">
    <text evidence="4">The sequence shown here is derived from an EMBL/GenBank/DDBJ whole genome shotgun (WGS) entry which is preliminary data.</text>
</comment>
<dbReference type="InterPro" id="IPR054612">
    <property type="entry name" value="Phage_capsid-like_C"/>
</dbReference>
<evidence type="ECO:0000256" key="1">
    <source>
        <dbReference type="ARBA" id="ARBA00004328"/>
    </source>
</evidence>
<gene>
    <name evidence="4" type="ORF">FYJ58_04685</name>
</gene>
<dbReference type="EMBL" id="VUMT01000005">
    <property type="protein sequence ID" value="MSS63175.1"/>
    <property type="molecule type" value="Genomic_DNA"/>
</dbReference>
<keyword evidence="2" id="KW-0175">Coiled coil</keyword>
<feature type="coiled-coil region" evidence="2">
    <location>
        <begin position="7"/>
        <end position="70"/>
    </location>
</feature>
<dbReference type="AlphaFoldDB" id="A0A6L5XWI3"/>
<dbReference type="Proteomes" id="UP000482209">
    <property type="component" value="Unassembled WGS sequence"/>
</dbReference>
<dbReference type="InterPro" id="IPR024455">
    <property type="entry name" value="Phage_capsid"/>
</dbReference>
<dbReference type="RefSeq" id="WP_154517993.1">
    <property type="nucleotide sequence ID" value="NZ_VUMT01000005.1"/>
</dbReference>
<evidence type="ECO:0000259" key="3">
    <source>
        <dbReference type="Pfam" id="PF05065"/>
    </source>
</evidence>
<comment type="subcellular location">
    <subcellularLocation>
        <location evidence="1">Virion</location>
    </subcellularLocation>
</comment>
<keyword evidence="5" id="KW-1185">Reference proteome</keyword>
<evidence type="ECO:0000256" key="2">
    <source>
        <dbReference type="SAM" id="Coils"/>
    </source>
</evidence>
<sequence length="390" mass="44199">MNRQRRVAEYRAELKLLSEQRAELKEQLEQIIAKAKQENRAISEEEATQFDELEQKIKNIDKTIELENRARKIGEPEKTKEKENIEPEEKEVRAFTDYIKGIVTEERSDSNFTVGDNGAVIPTSIANKIIERVKDICPIFEMATRYNVGGTLTIPYYDESTQQITMSYADEFQELEATSGKLTSISLTGFLAGVLTKISKRLLNNSNFDLMNFIIKKVAESAKEWIEKELLLGTETKIEGLSKATQVVTANSAIAITVDELMDTQDSVPDTFQNGSIWIMNRKTRNAIRKLKDNDGNYLLNRDISSKWGYTLLGKDVYTTDTMPEMGAGKTVVYYGDMTGLAIKVTEDITLEVLREKYATQHSIGVVAWLEMDSKIENNQKISALKMKAE</sequence>
<dbReference type="Gene3D" id="3.30.2320.10">
    <property type="entry name" value="hypothetical protein PF0899 domain"/>
    <property type="match status" value="1"/>
</dbReference>
<dbReference type="NCBIfam" id="TIGR01554">
    <property type="entry name" value="major_cap_HK97"/>
    <property type="match status" value="1"/>
</dbReference>
<dbReference type="Pfam" id="PF05065">
    <property type="entry name" value="Phage_capsid"/>
    <property type="match status" value="1"/>
</dbReference>
<protein>
    <submittedName>
        <fullName evidence="4">Phage major capsid protein</fullName>
    </submittedName>
</protein>